<reference evidence="2" key="1">
    <citation type="submission" date="2020-05" db="EMBL/GenBank/DDBJ databases">
        <authorList>
            <person name="Chiriac C."/>
            <person name="Salcher M."/>
            <person name="Ghai R."/>
            <person name="Kavagutti S V."/>
        </authorList>
    </citation>
    <scope>NUCLEOTIDE SEQUENCE</scope>
</reference>
<gene>
    <name evidence="2" type="ORF">UFOPK3376_01045</name>
</gene>
<dbReference type="EMBL" id="CAFBLP010000020">
    <property type="protein sequence ID" value="CAB4874544.1"/>
    <property type="molecule type" value="Genomic_DNA"/>
</dbReference>
<proteinExistence type="predicted"/>
<evidence type="ECO:0000256" key="1">
    <source>
        <dbReference type="SAM" id="Phobius"/>
    </source>
</evidence>
<sequence length="90" mass="9282">MLSLSLSSAKNIALIAVAVLVVGALISAKVMASVTKKAIMIVLLVALAIGVWSQRQVLQNCADKIKAGGTAVDTTCTFFGTDVHVSLPNN</sequence>
<feature type="transmembrane region" description="Helical" evidence="1">
    <location>
        <begin position="38"/>
        <end position="58"/>
    </location>
</feature>
<feature type="transmembrane region" description="Helical" evidence="1">
    <location>
        <begin position="12"/>
        <end position="32"/>
    </location>
</feature>
<keyword evidence="1" id="KW-0472">Membrane</keyword>
<evidence type="ECO:0000313" key="2">
    <source>
        <dbReference type="EMBL" id="CAB4874544.1"/>
    </source>
</evidence>
<dbReference type="AlphaFoldDB" id="A0A6J7E138"/>
<protein>
    <submittedName>
        <fullName evidence="2">Unannotated protein</fullName>
    </submittedName>
</protein>
<organism evidence="2">
    <name type="scientific">freshwater metagenome</name>
    <dbReference type="NCBI Taxonomy" id="449393"/>
    <lineage>
        <taxon>unclassified sequences</taxon>
        <taxon>metagenomes</taxon>
        <taxon>ecological metagenomes</taxon>
    </lineage>
</organism>
<keyword evidence="1" id="KW-1133">Transmembrane helix</keyword>
<name>A0A6J7E138_9ZZZZ</name>
<keyword evidence="1" id="KW-0812">Transmembrane</keyword>
<accession>A0A6J7E138</accession>